<evidence type="ECO:0000256" key="4">
    <source>
        <dbReference type="ARBA" id="ARBA00022692"/>
    </source>
</evidence>
<gene>
    <name evidence="12" type="ORF">SAMN05216554_4176</name>
</gene>
<dbReference type="PANTHER" id="PTHR45772">
    <property type="entry name" value="CONSERVED COMPONENT OF ABC TRANSPORTER FOR NATURAL AMINO ACIDS-RELATED"/>
    <property type="match status" value="1"/>
</dbReference>
<reference evidence="12 13" key="1">
    <citation type="submission" date="2016-10" db="EMBL/GenBank/DDBJ databases">
        <authorList>
            <person name="de Groot N.N."/>
        </authorList>
    </citation>
    <scope>NUCLEOTIDE SEQUENCE [LARGE SCALE GENOMIC DNA]</scope>
    <source>
        <strain evidence="12 13">CGMCC 4.3491</strain>
    </source>
</reference>
<evidence type="ECO:0000256" key="1">
    <source>
        <dbReference type="ARBA" id="ARBA00004651"/>
    </source>
</evidence>
<evidence type="ECO:0000256" key="3">
    <source>
        <dbReference type="ARBA" id="ARBA00022475"/>
    </source>
</evidence>
<keyword evidence="4 10" id="KW-0812">Transmembrane</keyword>
<dbReference type="STRING" id="381665.SAMN05216554_4176"/>
<keyword evidence="7 10" id="KW-1133">Transmembrane helix</keyword>
<protein>
    <submittedName>
        <fullName evidence="12">Amino acid/amide ABC transporter membrane protein 2, HAAT family /amino acid/amide ABC transporter ATP-binding protein 1, HAAT family</fullName>
    </submittedName>
</protein>
<evidence type="ECO:0000256" key="7">
    <source>
        <dbReference type="ARBA" id="ARBA00022989"/>
    </source>
</evidence>
<evidence type="ECO:0000256" key="5">
    <source>
        <dbReference type="ARBA" id="ARBA00022741"/>
    </source>
</evidence>
<name>A0A1H3TI03_9MICO</name>
<dbReference type="GO" id="GO:0005886">
    <property type="term" value="C:plasma membrane"/>
    <property type="evidence" value="ECO:0007669"/>
    <property type="project" value="UniProtKB-SubCell"/>
</dbReference>
<evidence type="ECO:0000256" key="9">
    <source>
        <dbReference type="SAM" id="MobiDB-lite"/>
    </source>
</evidence>
<feature type="transmembrane region" description="Helical" evidence="10">
    <location>
        <begin position="168"/>
        <end position="188"/>
    </location>
</feature>
<dbReference type="InterPro" id="IPR003593">
    <property type="entry name" value="AAA+_ATPase"/>
</dbReference>
<evidence type="ECO:0000256" key="10">
    <source>
        <dbReference type="SAM" id="Phobius"/>
    </source>
</evidence>
<dbReference type="EMBL" id="FNPZ01000005">
    <property type="protein sequence ID" value="SDZ48969.1"/>
    <property type="molecule type" value="Genomic_DNA"/>
</dbReference>
<dbReference type="PROSITE" id="PS50893">
    <property type="entry name" value="ABC_TRANSPORTER_2"/>
    <property type="match status" value="1"/>
</dbReference>
<evidence type="ECO:0000313" key="13">
    <source>
        <dbReference type="Proteomes" id="UP000198891"/>
    </source>
</evidence>
<keyword evidence="2" id="KW-0813">Transport</keyword>
<dbReference type="InterPro" id="IPR001851">
    <property type="entry name" value="ABC_transp_permease"/>
</dbReference>
<organism evidence="12 13">
    <name type="scientific">Herbiconiux ginsengi</name>
    <dbReference type="NCBI Taxonomy" id="381665"/>
    <lineage>
        <taxon>Bacteria</taxon>
        <taxon>Bacillati</taxon>
        <taxon>Actinomycetota</taxon>
        <taxon>Actinomycetes</taxon>
        <taxon>Micrococcales</taxon>
        <taxon>Microbacteriaceae</taxon>
        <taxon>Herbiconiux</taxon>
    </lineage>
</organism>
<comment type="subcellular location">
    <subcellularLocation>
        <location evidence="1">Cell membrane</location>
        <topology evidence="1">Multi-pass membrane protein</topology>
    </subcellularLocation>
</comment>
<dbReference type="CDD" id="cd03219">
    <property type="entry name" value="ABC_Mj1267_LivG_branched"/>
    <property type="match status" value="1"/>
</dbReference>
<dbReference type="SUPFAM" id="SSF52540">
    <property type="entry name" value="P-loop containing nucleoside triphosphate hydrolases"/>
    <property type="match status" value="1"/>
</dbReference>
<feature type="region of interest" description="Disordered" evidence="9">
    <location>
        <begin position="601"/>
        <end position="627"/>
    </location>
</feature>
<dbReference type="InterPro" id="IPR051120">
    <property type="entry name" value="ABC_AA/LPS_Transport"/>
</dbReference>
<evidence type="ECO:0000256" key="6">
    <source>
        <dbReference type="ARBA" id="ARBA00022840"/>
    </source>
</evidence>
<dbReference type="AlphaFoldDB" id="A0A1H3TI03"/>
<evidence type="ECO:0000259" key="11">
    <source>
        <dbReference type="PROSITE" id="PS50893"/>
    </source>
</evidence>
<dbReference type="Pfam" id="PF00005">
    <property type="entry name" value="ABC_tran"/>
    <property type="match status" value="1"/>
</dbReference>
<dbReference type="GO" id="GO:0015658">
    <property type="term" value="F:branched-chain amino acid transmembrane transporter activity"/>
    <property type="evidence" value="ECO:0007669"/>
    <property type="project" value="InterPro"/>
</dbReference>
<dbReference type="InterPro" id="IPR003439">
    <property type="entry name" value="ABC_transporter-like_ATP-bd"/>
</dbReference>
<feature type="transmembrane region" description="Helical" evidence="10">
    <location>
        <begin position="250"/>
        <end position="282"/>
    </location>
</feature>
<dbReference type="PANTHER" id="PTHR45772:SF9">
    <property type="entry name" value="CONSERVED COMPONENT OF ABC TRANSPORTER FOR NATURAL AMINO ACIDS"/>
    <property type="match status" value="1"/>
</dbReference>
<keyword evidence="3" id="KW-1003">Cell membrane</keyword>
<keyword evidence="8 10" id="KW-0472">Membrane</keyword>
<dbReference type="Pfam" id="PF02653">
    <property type="entry name" value="BPD_transp_2"/>
    <property type="match status" value="1"/>
</dbReference>
<feature type="transmembrane region" description="Helical" evidence="10">
    <location>
        <begin position="93"/>
        <end position="115"/>
    </location>
</feature>
<keyword evidence="5" id="KW-0547">Nucleotide-binding</keyword>
<feature type="transmembrane region" description="Helical" evidence="10">
    <location>
        <begin position="219"/>
        <end position="238"/>
    </location>
</feature>
<dbReference type="GO" id="GO:0005524">
    <property type="term" value="F:ATP binding"/>
    <property type="evidence" value="ECO:0007669"/>
    <property type="project" value="UniProtKB-KW"/>
</dbReference>
<dbReference type="GO" id="GO:0016887">
    <property type="term" value="F:ATP hydrolysis activity"/>
    <property type="evidence" value="ECO:0007669"/>
    <property type="project" value="InterPro"/>
</dbReference>
<dbReference type="InterPro" id="IPR043428">
    <property type="entry name" value="LivM-like"/>
</dbReference>
<dbReference type="SMART" id="SM00382">
    <property type="entry name" value="AAA"/>
    <property type="match status" value="1"/>
</dbReference>
<dbReference type="OrthoDB" id="9805514at2"/>
<dbReference type="RefSeq" id="WP_092557466.1">
    <property type="nucleotide sequence ID" value="NZ_FNPZ01000005.1"/>
</dbReference>
<feature type="transmembrane region" description="Helical" evidence="10">
    <location>
        <begin position="294"/>
        <end position="315"/>
    </location>
</feature>
<dbReference type="InterPro" id="IPR027417">
    <property type="entry name" value="P-loop_NTPase"/>
</dbReference>
<evidence type="ECO:0000256" key="8">
    <source>
        <dbReference type="ARBA" id="ARBA00023136"/>
    </source>
</evidence>
<dbReference type="Proteomes" id="UP000198891">
    <property type="component" value="Unassembled WGS sequence"/>
</dbReference>
<dbReference type="CDD" id="cd06581">
    <property type="entry name" value="TM_PBP1_LivM_like"/>
    <property type="match status" value="1"/>
</dbReference>
<accession>A0A1H3TI03</accession>
<sequence length="627" mass="66305">MSATTISPMRTRNKFLLPLIWVVVTAVVAVLPLIGLSPSLTRPLLLMSVMSLLVIGLNLNLGWAGELNMGLPAMYAVGAYLTGYMASRIFNDILLCLVLAAIASVLVGLLAGIPGLRLGGWMLAVSSFLLVLLIPTTLQVIPFEFLGGQSGFTGIPRPSLLGLELDRSGFFVVVIVVTSVWFAIYRSAVKSQFGNSLLILQHGSVLAPSLGMSRYRLKLTTYAFASMPVGMAGALFAYTDRIIAPESLGLALIINVLVASIVAGRRSIFAIFVGVAFVQVISTQSTRFGEFGEVAFGLFLIVGGLAFGSGVSGLGRWVVRRFRKQAAPEKVAGMVADTSISIPALAGKDLRMESVSKSFGGVKAVKDVSLLARAGQITALIGPNGSGKTTTLNMINGFQKPTSGRILLGDEDVTGQPAVSIARHGVSRTFQTPAIPTDLSVVDVVASSRIQGHHANLLSTILRTPKYRRNAEENHRVAMQWLQILGLTALADAPAASMALGTRRMIELARALCENPSVVLLDEVASGLDRDEVQELATVLRRVRDAGATVILVEHNFSLVQSLADHVVVLAEGTVLTDGSPQTIAEHPDVLERFLGSGAGVSGTTVSDQDDTPLAASATASQKEDRA</sequence>
<evidence type="ECO:0000313" key="12">
    <source>
        <dbReference type="EMBL" id="SDZ48969.1"/>
    </source>
</evidence>
<feature type="transmembrane region" description="Helical" evidence="10">
    <location>
        <begin position="15"/>
        <end position="36"/>
    </location>
</feature>
<feature type="transmembrane region" description="Helical" evidence="10">
    <location>
        <begin position="43"/>
        <end position="63"/>
    </location>
</feature>
<feature type="transmembrane region" description="Helical" evidence="10">
    <location>
        <begin position="121"/>
        <end position="147"/>
    </location>
</feature>
<keyword evidence="6 12" id="KW-0067">ATP-binding</keyword>
<feature type="domain" description="ABC transporter" evidence="11">
    <location>
        <begin position="350"/>
        <end position="597"/>
    </location>
</feature>
<keyword evidence="13" id="KW-1185">Reference proteome</keyword>
<dbReference type="Gene3D" id="3.40.50.300">
    <property type="entry name" value="P-loop containing nucleotide triphosphate hydrolases"/>
    <property type="match status" value="1"/>
</dbReference>
<evidence type="ECO:0000256" key="2">
    <source>
        <dbReference type="ARBA" id="ARBA00022448"/>
    </source>
</evidence>
<proteinExistence type="predicted"/>